<dbReference type="EMBL" id="JAWDGP010000644">
    <property type="protein sequence ID" value="KAK3798665.1"/>
    <property type="molecule type" value="Genomic_DNA"/>
</dbReference>
<dbReference type="AlphaFoldDB" id="A0AAE1B2V1"/>
<reference evidence="2" key="1">
    <citation type="journal article" date="2023" name="G3 (Bethesda)">
        <title>A reference genome for the long-term kleptoplast-retaining sea slug Elysia crispata morphotype clarki.</title>
        <authorList>
            <person name="Eastman K.E."/>
            <person name="Pendleton A.L."/>
            <person name="Shaikh M.A."/>
            <person name="Suttiyut T."/>
            <person name="Ogas R."/>
            <person name="Tomko P."/>
            <person name="Gavelis G."/>
            <person name="Widhalm J.R."/>
            <person name="Wisecaver J.H."/>
        </authorList>
    </citation>
    <scope>NUCLEOTIDE SEQUENCE</scope>
    <source>
        <strain evidence="2">ECLA1</strain>
    </source>
</reference>
<feature type="compositionally biased region" description="Basic and acidic residues" evidence="1">
    <location>
        <begin position="39"/>
        <end position="48"/>
    </location>
</feature>
<dbReference type="Proteomes" id="UP001283361">
    <property type="component" value="Unassembled WGS sequence"/>
</dbReference>
<accession>A0AAE1B2V1</accession>
<sequence length="78" mass="9052">MDLPILKNYATFKKEINKRTEQHHHQPSDLVQDSLLGGQRDEFRENRLHPPSQRNVRSAPDILWQDATGGSTLILYTQ</sequence>
<feature type="region of interest" description="Disordered" evidence="1">
    <location>
        <begin position="19"/>
        <end position="57"/>
    </location>
</feature>
<evidence type="ECO:0000313" key="3">
    <source>
        <dbReference type="Proteomes" id="UP001283361"/>
    </source>
</evidence>
<evidence type="ECO:0000313" key="2">
    <source>
        <dbReference type="EMBL" id="KAK3798665.1"/>
    </source>
</evidence>
<keyword evidence="3" id="KW-1185">Reference proteome</keyword>
<evidence type="ECO:0000256" key="1">
    <source>
        <dbReference type="SAM" id="MobiDB-lite"/>
    </source>
</evidence>
<comment type="caution">
    <text evidence="2">The sequence shown here is derived from an EMBL/GenBank/DDBJ whole genome shotgun (WGS) entry which is preliminary data.</text>
</comment>
<protein>
    <submittedName>
        <fullName evidence="2">Uncharacterized protein</fullName>
    </submittedName>
</protein>
<name>A0AAE1B2V1_9GAST</name>
<gene>
    <name evidence="2" type="ORF">RRG08_003332</name>
</gene>
<proteinExistence type="predicted"/>
<organism evidence="2 3">
    <name type="scientific">Elysia crispata</name>
    <name type="common">lettuce slug</name>
    <dbReference type="NCBI Taxonomy" id="231223"/>
    <lineage>
        <taxon>Eukaryota</taxon>
        <taxon>Metazoa</taxon>
        <taxon>Spiralia</taxon>
        <taxon>Lophotrochozoa</taxon>
        <taxon>Mollusca</taxon>
        <taxon>Gastropoda</taxon>
        <taxon>Heterobranchia</taxon>
        <taxon>Euthyneura</taxon>
        <taxon>Panpulmonata</taxon>
        <taxon>Sacoglossa</taxon>
        <taxon>Placobranchoidea</taxon>
        <taxon>Plakobranchidae</taxon>
        <taxon>Elysia</taxon>
    </lineage>
</organism>